<evidence type="ECO:0000313" key="1">
    <source>
        <dbReference type="EMBL" id="EFA02275.1"/>
    </source>
</evidence>
<organism evidence="1 2">
    <name type="scientific">Tribolium castaneum</name>
    <name type="common">Red flour beetle</name>
    <dbReference type="NCBI Taxonomy" id="7070"/>
    <lineage>
        <taxon>Eukaryota</taxon>
        <taxon>Metazoa</taxon>
        <taxon>Ecdysozoa</taxon>
        <taxon>Arthropoda</taxon>
        <taxon>Hexapoda</taxon>
        <taxon>Insecta</taxon>
        <taxon>Pterygota</taxon>
        <taxon>Neoptera</taxon>
        <taxon>Endopterygota</taxon>
        <taxon>Coleoptera</taxon>
        <taxon>Polyphaga</taxon>
        <taxon>Cucujiformia</taxon>
        <taxon>Tenebrionidae</taxon>
        <taxon>Tenebrionidae incertae sedis</taxon>
        <taxon>Tribolium</taxon>
    </lineage>
</organism>
<evidence type="ECO:0000313" key="2">
    <source>
        <dbReference type="Proteomes" id="UP000007266"/>
    </source>
</evidence>
<protein>
    <submittedName>
        <fullName evidence="1">Uncharacterized protein</fullName>
    </submittedName>
</protein>
<reference evidence="1 2" key="1">
    <citation type="journal article" date="2008" name="Nature">
        <title>The genome of the model beetle and pest Tribolium castaneum.</title>
        <authorList>
            <consortium name="Tribolium Genome Sequencing Consortium"/>
            <person name="Richards S."/>
            <person name="Gibbs R.A."/>
            <person name="Weinstock G.M."/>
            <person name="Brown S.J."/>
            <person name="Denell R."/>
            <person name="Beeman R.W."/>
            <person name="Gibbs R."/>
            <person name="Beeman R.W."/>
            <person name="Brown S.J."/>
            <person name="Bucher G."/>
            <person name="Friedrich M."/>
            <person name="Grimmelikhuijzen C.J."/>
            <person name="Klingler M."/>
            <person name="Lorenzen M."/>
            <person name="Richards S."/>
            <person name="Roth S."/>
            <person name="Schroder R."/>
            <person name="Tautz D."/>
            <person name="Zdobnov E.M."/>
            <person name="Muzny D."/>
            <person name="Gibbs R.A."/>
            <person name="Weinstock G.M."/>
            <person name="Attaway T."/>
            <person name="Bell S."/>
            <person name="Buhay C.J."/>
            <person name="Chandrabose M.N."/>
            <person name="Chavez D."/>
            <person name="Clerk-Blankenburg K.P."/>
            <person name="Cree A."/>
            <person name="Dao M."/>
            <person name="Davis C."/>
            <person name="Chacko J."/>
            <person name="Dinh H."/>
            <person name="Dugan-Rocha S."/>
            <person name="Fowler G."/>
            <person name="Garner T.T."/>
            <person name="Garnes J."/>
            <person name="Gnirke A."/>
            <person name="Hawes A."/>
            <person name="Hernandez J."/>
            <person name="Hines S."/>
            <person name="Holder M."/>
            <person name="Hume J."/>
            <person name="Jhangiani S.N."/>
            <person name="Joshi V."/>
            <person name="Khan Z.M."/>
            <person name="Jackson L."/>
            <person name="Kovar C."/>
            <person name="Kowis A."/>
            <person name="Lee S."/>
            <person name="Lewis L.R."/>
            <person name="Margolis J."/>
            <person name="Morgan M."/>
            <person name="Nazareth L.V."/>
            <person name="Nguyen N."/>
            <person name="Okwuonu G."/>
            <person name="Parker D."/>
            <person name="Richards S."/>
            <person name="Ruiz S.J."/>
            <person name="Santibanez J."/>
            <person name="Savard J."/>
            <person name="Scherer S.E."/>
            <person name="Schneider B."/>
            <person name="Sodergren E."/>
            <person name="Tautz D."/>
            <person name="Vattahil S."/>
            <person name="Villasana D."/>
            <person name="White C.S."/>
            <person name="Wright R."/>
            <person name="Park Y."/>
            <person name="Beeman R.W."/>
            <person name="Lord J."/>
            <person name="Oppert B."/>
            <person name="Lorenzen M."/>
            <person name="Brown S."/>
            <person name="Wang L."/>
            <person name="Savard J."/>
            <person name="Tautz D."/>
            <person name="Richards S."/>
            <person name="Weinstock G."/>
            <person name="Gibbs R.A."/>
            <person name="Liu Y."/>
            <person name="Worley K."/>
            <person name="Weinstock G."/>
            <person name="Elsik C.G."/>
            <person name="Reese J.T."/>
            <person name="Elhaik E."/>
            <person name="Landan G."/>
            <person name="Graur D."/>
            <person name="Arensburger P."/>
            <person name="Atkinson P."/>
            <person name="Beeman R.W."/>
            <person name="Beidler J."/>
            <person name="Brown S.J."/>
            <person name="Demuth J.P."/>
            <person name="Drury D.W."/>
            <person name="Du Y.Z."/>
            <person name="Fujiwara H."/>
            <person name="Lorenzen M."/>
            <person name="Maselli V."/>
            <person name="Osanai M."/>
            <person name="Park Y."/>
            <person name="Robertson H.M."/>
            <person name="Tu Z."/>
            <person name="Wang J.J."/>
            <person name="Wang S."/>
            <person name="Richards S."/>
            <person name="Song H."/>
            <person name="Zhang L."/>
            <person name="Sodergren E."/>
            <person name="Werner D."/>
            <person name="Stanke M."/>
            <person name="Morgenstern B."/>
            <person name="Solovyev V."/>
            <person name="Kosarev P."/>
            <person name="Brown G."/>
            <person name="Chen H.C."/>
            <person name="Ermolaeva O."/>
            <person name="Hlavina W."/>
            <person name="Kapustin Y."/>
            <person name="Kiryutin B."/>
            <person name="Kitts P."/>
            <person name="Maglott D."/>
            <person name="Pruitt K."/>
            <person name="Sapojnikov V."/>
            <person name="Souvorov A."/>
            <person name="Mackey A.J."/>
            <person name="Waterhouse R.M."/>
            <person name="Wyder S."/>
            <person name="Zdobnov E.M."/>
            <person name="Zdobnov E.M."/>
            <person name="Wyder S."/>
            <person name="Kriventseva E.V."/>
            <person name="Kadowaki T."/>
            <person name="Bork P."/>
            <person name="Aranda M."/>
            <person name="Bao R."/>
            <person name="Beermann A."/>
            <person name="Berns N."/>
            <person name="Bolognesi R."/>
            <person name="Bonneton F."/>
            <person name="Bopp D."/>
            <person name="Brown S.J."/>
            <person name="Bucher G."/>
            <person name="Butts T."/>
            <person name="Chaumot A."/>
            <person name="Denell R.E."/>
            <person name="Ferrier D.E."/>
            <person name="Friedrich M."/>
            <person name="Gordon C.M."/>
            <person name="Jindra M."/>
            <person name="Klingler M."/>
            <person name="Lan Q."/>
            <person name="Lattorff H.M."/>
            <person name="Laudet V."/>
            <person name="von Levetsow C."/>
            <person name="Liu Z."/>
            <person name="Lutz R."/>
            <person name="Lynch J.A."/>
            <person name="da Fonseca R.N."/>
            <person name="Posnien N."/>
            <person name="Reuter R."/>
            <person name="Roth S."/>
            <person name="Savard J."/>
            <person name="Schinko J.B."/>
            <person name="Schmitt C."/>
            <person name="Schoppmeier M."/>
            <person name="Schroder R."/>
            <person name="Shippy T.D."/>
            <person name="Simonnet F."/>
            <person name="Marques-Souza H."/>
            <person name="Tautz D."/>
            <person name="Tomoyasu Y."/>
            <person name="Trauner J."/>
            <person name="Van der Zee M."/>
            <person name="Vervoort M."/>
            <person name="Wittkopp N."/>
            <person name="Wimmer E.A."/>
            <person name="Yang X."/>
            <person name="Jones A.K."/>
            <person name="Sattelle D.B."/>
            <person name="Ebert P.R."/>
            <person name="Nelson D."/>
            <person name="Scott J.G."/>
            <person name="Beeman R.W."/>
            <person name="Muthukrishnan S."/>
            <person name="Kramer K.J."/>
            <person name="Arakane Y."/>
            <person name="Beeman R.W."/>
            <person name="Zhu Q."/>
            <person name="Hogenkamp D."/>
            <person name="Dixit R."/>
            <person name="Oppert B."/>
            <person name="Jiang H."/>
            <person name="Zou Z."/>
            <person name="Marshall J."/>
            <person name="Elpidina E."/>
            <person name="Vinokurov K."/>
            <person name="Oppert C."/>
            <person name="Zou Z."/>
            <person name="Evans J."/>
            <person name="Lu Z."/>
            <person name="Zhao P."/>
            <person name="Sumathipala N."/>
            <person name="Altincicek B."/>
            <person name="Vilcinskas A."/>
            <person name="Williams M."/>
            <person name="Hultmark D."/>
            <person name="Hetru C."/>
            <person name="Jiang H."/>
            <person name="Grimmelikhuijzen C.J."/>
            <person name="Hauser F."/>
            <person name="Cazzamali G."/>
            <person name="Williamson M."/>
            <person name="Park Y."/>
            <person name="Li B."/>
            <person name="Tanaka Y."/>
            <person name="Predel R."/>
            <person name="Neupert S."/>
            <person name="Schachtner J."/>
            <person name="Verleyen P."/>
            <person name="Raible F."/>
            <person name="Bork P."/>
            <person name="Friedrich M."/>
            <person name="Walden K.K."/>
            <person name="Robertson H.M."/>
            <person name="Angeli S."/>
            <person name="Foret S."/>
            <person name="Bucher G."/>
            <person name="Schuetz S."/>
            <person name="Maleszka R."/>
            <person name="Wimmer E.A."/>
            <person name="Beeman R.W."/>
            <person name="Lorenzen M."/>
            <person name="Tomoyasu Y."/>
            <person name="Miller S.C."/>
            <person name="Grossmann D."/>
            <person name="Bucher G."/>
        </authorList>
    </citation>
    <scope>NUCLEOTIDE SEQUENCE [LARGE SCALE GENOMIC DNA]</scope>
    <source>
        <strain evidence="1 2">Georgia GA2</strain>
    </source>
</reference>
<gene>
    <name evidence="1" type="primary">AUGUSTUS-3.0.2_07939</name>
    <name evidence="1" type="ORF">TcasGA2_TC007939</name>
</gene>
<accession>D2A383</accession>
<dbReference type="InParanoid" id="D2A383"/>
<dbReference type="HOGENOM" id="CLU_1837138_0_0_1"/>
<reference evidence="1 2" key="2">
    <citation type="journal article" date="2010" name="Nucleic Acids Res.">
        <title>BeetleBase in 2010: revisions to provide comprehensive genomic information for Tribolium castaneum.</title>
        <authorList>
            <person name="Kim H.S."/>
            <person name="Murphy T."/>
            <person name="Xia J."/>
            <person name="Caragea D."/>
            <person name="Park Y."/>
            <person name="Beeman R.W."/>
            <person name="Lorenzen M.D."/>
            <person name="Butcher S."/>
            <person name="Manak J.R."/>
            <person name="Brown S.J."/>
        </authorList>
    </citation>
    <scope>GENOME REANNOTATION</scope>
    <source>
        <strain evidence="1 2">Georgia GA2</strain>
    </source>
</reference>
<dbReference type="KEGG" id="tca:103312606"/>
<keyword evidence="2" id="KW-1185">Reference proteome</keyword>
<dbReference type="OrthoDB" id="6728938at2759"/>
<sequence>MDFLSDYDEQLSANDTYDINFGKRIQRTGKIFSYTFWRTEIEGEIFWSVQGNKPDGSAWIVTKYFGAREEGKRYQQEIILHHPVEKKIKMFYMASCSEGMNCIKISKQIIHHFKTSDNSFHFEFRLLKLKRRPYPRRMLFEDSE</sequence>
<proteinExistence type="predicted"/>
<dbReference type="AlphaFoldDB" id="D2A383"/>
<name>D2A383_TRICA</name>
<dbReference type="Proteomes" id="UP000007266">
    <property type="component" value="Linkage group 4"/>
</dbReference>
<dbReference type="OMA" id="GEIFWSV"/>
<dbReference type="EMBL" id="KQ971338">
    <property type="protein sequence ID" value="EFA02275.1"/>
    <property type="molecule type" value="Genomic_DNA"/>
</dbReference>